<dbReference type="Pfam" id="PF13432">
    <property type="entry name" value="TPR_16"/>
    <property type="match status" value="1"/>
</dbReference>
<dbReference type="SUPFAM" id="SSF48452">
    <property type="entry name" value="TPR-like"/>
    <property type="match status" value="2"/>
</dbReference>
<dbReference type="InterPro" id="IPR051722">
    <property type="entry name" value="Endocytosis_PI4K-reg_protein"/>
</dbReference>
<dbReference type="InterPro" id="IPR045819">
    <property type="entry name" value="TTC7_N"/>
</dbReference>
<evidence type="ECO:0000256" key="1">
    <source>
        <dbReference type="PROSITE-ProRule" id="PRU00339"/>
    </source>
</evidence>
<comment type="caution">
    <text evidence="3">The sequence shown here is derived from an EMBL/GenBank/DDBJ whole genome shotgun (WGS) entry which is preliminary data.</text>
</comment>
<dbReference type="Proteomes" id="UP000287033">
    <property type="component" value="Unassembled WGS sequence"/>
</dbReference>
<gene>
    <name evidence="3" type="ORF">chiPu_0011486</name>
</gene>
<name>A0A401SRJ4_CHIPU</name>
<dbReference type="GO" id="GO:0072659">
    <property type="term" value="P:protein localization to plasma membrane"/>
    <property type="evidence" value="ECO:0007669"/>
    <property type="project" value="TreeGrafter"/>
</dbReference>
<evidence type="ECO:0000313" key="3">
    <source>
        <dbReference type="EMBL" id="GCC33020.1"/>
    </source>
</evidence>
<dbReference type="Pfam" id="PF13181">
    <property type="entry name" value="TPR_8"/>
    <property type="match status" value="1"/>
</dbReference>
<dbReference type="Gene3D" id="1.25.40.10">
    <property type="entry name" value="Tetratricopeptide repeat domain"/>
    <property type="match status" value="2"/>
</dbReference>
<reference evidence="3 4" key="1">
    <citation type="journal article" date="2018" name="Nat. Ecol. Evol.">
        <title>Shark genomes provide insights into elasmobranch evolution and the origin of vertebrates.</title>
        <authorList>
            <person name="Hara Y"/>
            <person name="Yamaguchi K"/>
            <person name="Onimaru K"/>
            <person name="Kadota M"/>
            <person name="Koyanagi M"/>
            <person name="Keeley SD"/>
            <person name="Tatsumi K"/>
            <person name="Tanaka K"/>
            <person name="Motone F"/>
            <person name="Kageyama Y"/>
            <person name="Nozu R"/>
            <person name="Adachi N"/>
            <person name="Nishimura O"/>
            <person name="Nakagawa R"/>
            <person name="Tanegashima C"/>
            <person name="Kiyatake I"/>
            <person name="Matsumoto R"/>
            <person name="Murakumo K"/>
            <person name="Nishida K"/>
            <person name="Terakita A"/>
            <person name="Kuratani S"/>
            <person name="Sato K"/>
            <person name="Hyodo S Kuraku.S."/>
        </authorList>
    </citation>
    <scope>NUCLEOTIDE SEQUENCE [LARGE SCALE GENOMIC DNA]</scope>
</reference>
<dbReference type="FunFam" id="1.25.40.10:FF:000105">
    <property type="entry name" value="Tetratricopeptide repeat domain 7A"/>
    <property type="match status" value="1"/>
</dbReference>
<dbReference type="InterPro" id="IPR011990">
    <property type="entry name" value="TPR-like_helical_dom_sf"/>
</dbReference>
<dbReference type="PANTHER" id="PTHR23083">
    <property type="entry name" value="TETRATRICOPEPTIDE REPEAT PROTEIN, TPR"/>
    <property type="match status" value="1"/>
</dbReference>
<evidence type="ECO:0000313" key="4">
    <source>
        <dbReference type="Proteomes" id="UP000287033"/>
    </source>
</evidence>
<proteinExistence type="predicted"/>
<dbReference type="OrthoDB" id="29013at2759"/>
<accession>A0A401SRJ4</accession>
<dbReference type="InterPro" id="IPR019734">
    <property type="entry name" value="TPR_rpt"/>
</dbReference>
<dbReference type="GO" id="GO:0005886">
    <property type="term" value="C:plasma membrane"/>
    <property type="evidence" value="ECO:0007669"/>
    <property type="project" value="TreeGrafter"/>
</dbReference>
<dbReference type="PANTHER" id="PTHR23083:SF475">
    <property type="entry name" value="TETRATRICOPEPTIDE REPEAT PROTEIN 7A"/>
    <property type="match status" value="1"/>
</dbReference>
<dbReference type="SMART" id="SM00028">
    <property type="entry name" value="TPR"/>
    <property type="match status" value="7"/>
</dbReference>
<dbReference type="GO" id="GO:0046854">
    <property type="term" value="P:phosphatidylinositol phosphate biosynthetic process"/>
    <property type="evidence" value="ECO:0007669"/>
    <property type="project" value="TreeGrafter"/>
</dbReference>
<feature type="domain" description="Tetratricopeptide repeat protein 7 N-terminal" evidence="2">
    <location>
        <begin position="1"/>
        <end position="386"/>
    </location>
</feature>
<dbReference type="STRING" id="137246.A0A401SRJ4"/>
<dbReference type="PROSITE" id="PS50005">
    <property type="entry name" value="TPR"/>
    <property type="match status" value="1"/>
</dbReference>
<dbReference type="EMBL" id="BEZZ01000479">
    <property type="protein sequence ID" value="GCC33020.1"/>
    <property type="molecule type" value="Genomic_DNA"/>
</dbReference>
<dbReference type="OMA" id="CRSECNW"/>
<protein>
    <recommendedName>
        <fullName evidence="2">Tetratricopeptide repeat protein 7 N-terminal domain-containing protein</fullName>
    </recommendedName>
</protein>
<dbReference type="AlphaFoldDB" id="A0A401SRJ4"/>
<evidence type="ECO:0000259" key="2">
    <source>
        <dbReference type="Pfam" id="PF19440"/>
    </source>
</evidence>
<dbReference type="Pfam" id="PF19440">
    <property type="entry name" value="TTC7_N"/>
    <property type="match status" value="1"/>
</dbReference>
<organism evidence="3 4">
    <name type="scientific">Chiloscyllium punctatum</name>
    <name type="common">Brownbanded bambooshark</name>
    <name type="synonym">Hemiscyllium punctatum</name>
    <dbReference type="NCBI Taxonomy" id="137246"/>
    <lineage>
        <taxon>Eukaryota</taxon>
        <taxon>Metazoa</taxon>
        <taxon>Chordata</taxon>
        <taxon>Craniata</taxon>
        <taxon>Vertebrata</taxon>
        <taxon>Chondrichthyes</taxon>
        <taxon>Elasmobranchii</taxon>
        <taxon>Galeomorphii</taxon>
        <taxon>Galeoidea</taxon>
        <taxon>Orectolobiformes</taxon>
        <taxon>Hemiscylliidae</taxon>
        <taxon>Chiloscyllium</taxon>
    </lineage>
</organism>
<keyword evidence="4" id="KW-1185">Reference proteome</keyword>
<sequence length="862" mass="97802">MASRISFSQYKLEAEIEKCRGECQWDKVQNLVKQLPPKTSENDDFGNLLLAEVLVEQCLKENTAKLKDCTPIMEKNEPKIREAKKYLSSILNRGKLQHNLMTEAILILAKLHFVEGSYRDALSMYARVGIDDLCVEDEPVYKKRLLAEAFVIKGLSLERQASSITSRVRLFEREEEIMSCFEKASVIALVFLQEEERIMISTQSRGTKGSLPVQELELTYFLEAALQSAYVHYFKKGNLAKGIKQMREILRAMETRPTQNFRMTIAKQLAEVLLRNLCEDSYWNPFSEPPPDLLKNEKSDTFQITPTTGPQLYKGDNLFCPEDIVEEALLLLRISESMANRDGVISRAPDQREDRNISFQNATALYDLLSITMGRRKQYEMLSEYLERAMKFAFDEFHLWYQLALSLVACGKSTRAVSALRECANLRPNDPSIPLMAAKVCIAPLHWLEQGEWFCKIVTTMGEEAGEFLSKGYLGLGLVYSLQATDAPLRSTRDKLHKKALKALRRAHSLDSEDHRIALYLSLQLAFNRQISEAIEQLQVALKLRNDDMHSLHLLALLFSAQKHYQRALEVINMAISEYPENFSTCRVVPSYCISLFFTKVKLEAVHTGPEEALETCRNMLNLWQTTHAAQFSDCDKESSMTEKQSTVRSSLVEGAATEKRNTVHLSFPDFHEADAGSLRVPSIAASRMELAMSEISAQSTAVKHAPKQLTIILEQIWLQAAELFLELQRTKDASFCIQEAASLFSMSHDVIFMCGRLEEMRGNLRGAKHFYEEALVINPRSAKIMEQLGRALHKMGRNSLGEKFLRDAVQAQATSHEAWNSLGEVLQDQGKNEDAAEYFLTALELEASSPIVPFAVIPREL</sequence>
<keyword evidence="1" id="KW-0802">TPR repeat</keyword>
<feature type="repeat" description="TPR" evidence="1">
    <location>
        <begin position="817"/>
        <end position="850"/>
    </location>
</feature>